<comment type="subcellular location">
    <subcellularLocation>
        <location evidence="1">Membrane</location>
        <topology evidence="1">Multi-pass membrane protein</topology>
    </subcellularLocation>
</comment>
<evidence type="ECO:0000256" key="1">
    <source>
        <dbReference type="ARBA" id="ARBA00004141"/>
    </source>
</evidence>
<dbReference type="Pfam" id="PF12698">
    <property type="entry name" value="ABC2_membrane_3"/>
    <property type="match status" value="1"/>
</dbReference>
<dbReference type="EMBL" id="LNQE01001546">
    <property type="protein sequence ID" value="KUG15619.1"/>
    <property type="molecule type" value="Genomic_DNA"/>
</dbReference>
<dbReference type="GO" id="GO:0016020">
    <property type="term" value="C:membrane"/>
    <property type="evidence" value="ECO:0007669"/>
    <property type="project" value="UniProtKB-SubCell"/>
</dbReference>
<feature type="transmembrane region" description="Helical" evidence="5">
    <location>
        <begin position="21"/>
        <end position="48"/>
    </location>
</feature>
<evidence type="ECO:0000256" key="2">
    <source>
        <dbReference type="ARBA" id="ARBA00022692"/>
    </source>
</evidence>
<keyword evidence="3 5" id="KW-1133">Transmembrane helix</keyword>
<gene>
    <name evidence="7" type="ORF">ASZ90_014730</name>
</gene>
<feature type="transmembrane region" description="Helical" evidence="5">
    <location>
        <begin position="290"/>
        <end position="308"/>
    </location>
</feature>
<feature type="transmembrane region" description="Helical" evidence="5">
    <location>
        <begin position="328"/>
        <end position="349"/>
    </location>
</feature>
<evidence type="ECO:0000256" key="3">
    <source>
        <dbReference type="ARBA" id="ARBA00022989"/>
    </source>
</evidence>
<evidence type="ECO:0000313" key="7">
    <source>
        <dbReference type="EMBL" id="KUG15619.1"/>
    </source>
</evidence>
<feature type="transmembrane region" description="Helical" evidence="5">
    <location>
        <begin position="261"/>
        <end position="283"/>
    </location>
</feature>
<protein>
    <recommendedName>
        <fullName evidence="6">ABC-2 type transporter transmembrane domain-containing protein</fullName>
    </recommendedName>
</protein>
<evidence type="ECO:0000259" key="6">
    <source>
        <dbReference type="Pfam" id="PF12698"/>
    </source>
</evidence>
<accession>A0A0W8F5D0</accession>
<feature type="transmembrane region" description="Helical" evidence="5">
    <location>
        <begin position="215"/>
        <end position="241"/>
    </location>
</feature>
<dbReference type="InterPro" id="IPR013525">
    <property type="entry name" value="ABC2_TM"/>
</dbReference>
<feature type="domain" description="ABC-2 type transporter transmembrane" evidence="6">
    <location>
        <begin position="23"/>
        <end position="306"/>
    </location>
</feature>
<evidence type="ECO:0000256" key="4">
    <source>
        <dbReference type="ARBA" id="ARBA00023136"/>
    </source>
</evidence>
<sequence>MKGRHVKAVAKKDLKGLANEKTILFAILLQLFVAMFSSFLMVGLTAMYDPSSVAGYSRVQYPIGYSGVDSPLLEILESRSDLRVHQLDLSTAVALLRDRQIAAVVYVPETAPDADEPVKVSLFTIQNDIQTAVISQKIRESLMSYEDYLRKVRSSRLSVEPTVLQFPETSGNASFYEFVYGLLIPLLLFMPAIICAALAIDLITEEFQHHTLETLLATPVTFAEVIWGKVLACILLVPLQAGAWLILLSANGITIAGIPQILVHVTLASSSLILFGALIALYYRERTAAQVIFSLAVVVLMMAVLALPENPFSSIVSLATGTAGPGQWLVLAVAAAVTALLCALTHLAASRNPV</sequence>
<reference evidence="7" key="1">
    <citation type="journal article" date="2015" name="Proc. Natl. Acad. Sci. U.S.A.">
        <title>Networks of energetic and metabolic interactions define dynamics in microbial communities.</title>
        <authorList>
            <person name="Embree M."/>
            <person name="Liu J.K."/>
            <person name="Al-Bassam M.M."/>
            <person name="Zengler K."/>
        </authorList>
    </citation>
    <scope>NUCLEOTIDE SEQUENCE</scope>
</reference>
<dbReference type="PANTHER" id="PTHR43471">
    <property type="entry name" value="ABC TRANSPORTER PERMEASE"/>
    <property type="match status" value="1"/>
</dbReference>
<keyword evidence="4 5" id="KW-0472">Membrane</keyword>
<dbReference type="GO" id="GO:0140359">
    <property type="term" value="F:ABC-type transporter activity"/>
    <property type="evidence" value="ECO:0007669"/>
    <property type="project" value="InterPro"/>
</dbReference>
<comment type="caution">
    <text evidence="7">The sequence shown here is derived from an EMBL/GenBank/DDBJ whole genome shotgun (WGS) entry which is preliminary data.</text>
</comment>
<keyword evidence="2 5" id="KW-0812">Transmembrane</keyword>
<evidence type="ECO:0000256" key="5">
    <source>
        <dbReference type="SAM" id="Phobius"/>
    </source>
</evidence>
<feature type="transmembrane region" description="Helical" evidence="5">
    <location>
        <begin position="178"/>
        <end position="203"/>
    </location>
</feature>
<name>A0A0W8F5D0_9ZZZZ</name>
<proteinExistence type="predicted"/>
<dbReference type="AlphaFoldDB" id="A0A0W8F5D0"/>
<organism evidence="7">
    <name type="scientific">hydrocarbon metagenome</name>
    <dbReference type="NCBI Taxonomy" id="938273"/>
    <lineage>
        <taxon>unclassified sequences</taxon>
        <taxon>metagenomes</taxon>
        <taxon>ecological metagenomes</taxon>
    </lineage>
</organism>